<organism evidence="1 2">
    <name type="scientific">Hypoxylon rubiginosum</name>
    <dbReference type="NCBI Taxonomy" id="110542"/>
    <lineage>
        <taxon>Eukaryota</taxon>
        <taxon>Fungi</taxon>
        <taxon>Dikarya</taxon>
        <taxon>Ascomycota</taxon>
        <taxon>Pezizomycotina</taxon>
        <taxon>Sordariomycetes</taxon>
        <taxon>Xylariomycetidae</taxon>
        <taxon>Xylariales</taxon>
        <taxon>Hypoxylaceae</taxon>
        <taxon>Hypoxylon</taxon>
    </lineage>
</organism>
<sequence>MKNGTTILYTTETLGDRVSKYAESVSLKIPQPIKDYHARIIEKNPKDSNYMISNFQAQALVWLARLVGAKRVLEIGVYIGYSGMVWAHAIGPDGKVTGLEYEQEYATSAQKAWKEHGYNNIEVHVGDAKETLSKLANPSEPYDIVFIDADKTGYPAYLQQVLDMSKPGAANRLLRPGAIIAGDNALRKGLVADSGPDNPHRPADFDAEGSWDARAVEAVREFNAAAAASDRLETFLCPLWDGLNLARLVD</sequence>
<evidence type="ECO:0000313" key="1">
    <source>
        <dbReference type="EMBL" id="KAI4858611.1"/>
    </source>
</evidence>
<name>A0ACB9YHM0_9PEZI</name>
<keyword evidence="1" id="KW-0808">Transferase</keyword>
<accession>A0ACB9YHM0</accession>
<keyword evidence="2" id="KW-1185">Reference proteome</keyword>
<dbReference type="Proteomes" id="UP001497700">
    <property type="component" value="Unassembled WGS sequence"/>
</dbReference>
<keyword evidence="1" id="KW-0489">Methyltransferase</keyword>
<reference evidence="1 2" key="1">
    <citation type="journal article" date="2022" name="New Phytol.">
        <title>Ecological generalism drives hyperdiversity of secondary metabolite gene clusters in xylarialean endophytes.</title>
        <authorList>
            <person name="Franco M.E.E."/>
            <person name="Wisecaver J.H."/>
            <person name="Arnold A.E."/>
            <person name="Ju Y.M."/>
            <person name="Slot J.C."/>
            <person name="Ahrendt S."/>
            <person name="Moore L.P."/>
            <person name="Eastman K.E."/>
            <person name="Scott K."/>
            <person name="Konkel Z."/>
            <person name="Mondo S.J."/>
            <person name="Kuo A."/>
            <person name="Hayes R.D."/>
            <person name="Haridas S."/>
            <person name="Andreopoulos B."/>
            <person name="Riley R."/>
            <person name="LaButti K."/>
            <person name="Pangilinan J."/>
            <person name="Lipzen A."/>
            <person name="Amirebrahimi M."/>
            <person name="Yan J."/>
            <person name="Adam C."/>
            <person name="Keymanesh K."/>
            <person name="Ng V."/>
            <person name="Louie K."/>
            <person name="Northen T."/>
            <person name="Drula E."/>
            <person name="Henrissat B."/>
            <person name="Hsieh H.M."/>
            <person name="Youens-Clark K."/>
            <person name="Lutzoni F."/>
            <person name="Miadlikowska J."/>
            <person name="Eastwood D.C."/>
            <person name="Hamelin R.C."/>
            <person name="Grigoriev I.V."/>
            <person name="U'Ren J.M."/>
        </authorList>
    </citation>
    <scope>NUCLEOTIDE SEQUENCE [LARGE SCALE GENOMIC DNA]</scope>
    <source>
        <strain evidence="1 2">CBS 119005</strain>
    </source>
</reference>
<protein>
    <submittedName>
        <fullName evidence="1">S-adenosyl-L-methionine-dependent methyltransferase</fullName>
    </submittedName>
</protein>
<proteinExistence type="predicted"/>
<comment type="caution">
    <text evidence="1">The sequence shown here is derived from an EMBL/GenBank/DDBJ whole genome shotgun (WGS) entry which is preliminary data.</text>
</comment>
<gene>
    <name evidence="1" type="ORF">F4820DRAFT_216374</name>
</gene>
<evidence type="ECO:0000313" key="2">
    <source>
        <dbReference type="Proteomes" id="UP001497700"/>
    </source>
</evidence>
<dbReference type="EMBL" id="MU393714">
    <property type="protein sequence ID" value="KAI4858611.1"/>
    <property type="molecule type" value="Genomic_DNA"/>
</dbReference>